<dbReference type="GO" id="GO:0010020">
    <property type="term" value="P:chloroplast fission"/>
    <property type="evidence" value="ECO:0007669"/>
    <property type="project" value="InterPro"/>
</dbReference>
<keyword evidence="1" id="KW-0472">Membrane</keyword>
<dbReference type="AlphaFoldDB" id="A0AAV3RTX1"/>
<organism evidence="2 3">
    <name type="scientific">Lithospermum erythrorhizon</name>
    <name type="common">Purple gromwell</name>
    <name type="synonym">Lithospermum officinale var. erythrorhizon</name>
    <dbReference type="NCBI Taxonomy" id="34254"/>
    <lineage>
        <taxon>Eukaryota</taxon>
        <taxon>Viridiplantae</taxon>
        <taxon>Streptophyta</taxon>
        <taxon>Embryophyta</taxon>
        <taxon>Tracheophyta</taxon>
        <taxon>Spermatophyta</taxon>
        <taxon>Magnoliopsida</taxon>
        <taxon>eudicotyledons</taxon>
        <taxon>Gunneridae</taxon>
        <taxon>Pentapetalae</taxon>
        <taxon>asterids</taxon>
        <taxon>lamiids</taxon>
        <taxon>Boraginales</taxon>
        <taxon>Boraginaceae</taxon>
        <taxon>Boraginoideae</taxon>
        <taxon>Lithospermeae</taxon>
        <taxon>Lithospermum</taxon>
    </lineage>
</organism>
<gene>
    <name evidence="2" type="ORF">LIER_31196</name>
</gene>
<keyword evidence="1" id="KW-1133">Transmembrane helix</keyword>
<sequence>MESERIGLVLGRALELRVKMSNCDSNDEESDDSLLDIRDALQALEAQLSSLQALHQQQWYEKEAVLAEIEFSQKKLLKSLEEYEGKNLEVINEAIAFVGETVDDNNDLLLPPYPSRPSPALASDCGYLSHFTSTHKYPRDGLISNGQTSTDKNRMVHESRSPLRGIKLLLGAAAKATFTVVGVICILSLAGFEPRLRKRNNNQVNIWGLLPQQGDNSENKLTVECPAGRIPVIEDGEVRCLVKERVEVPFGSVVATPDVNYGCG</sequence>
<name>A0AAV3RTX1_LITER</name>
<evidence type="ECO:0000313" key="3">
    <source>
        <dbReference type="Proteomes" id="UP001454036"/>
    </source>
</evidence>
<protein>
    <recommendedName>
        <fullName evidence="4">Plastid division protein PDV2</fullName>
    </recommendedName>
</protein>
<dbReference type="PANTHER" id="PTHR33600">
    <property type="entry name" value="PLASTID DIVISION PROTEIN PDV2"/>
    <property type="match status" value="1"/>
</dbReference>
<reference evidence="2 3" key="1">
    <citation type="submission" date="2024-01" db="EMBL/GenBank/DDBJ databases">
        <title>The complete chloroplast genome sequence of Lithospermum erythrorhizon: insights into the phylogenetic relationship among Boraginaceae species and the maternal lineages of purple gromwells.</title>
        <authorList>
            <person name="Okada T."/>
            <person name="Watanabe K."/>
        </authorList>
    </citation>
    <scope>NUCLEOTIDE SEQUENCE [LARGE SCALE GENOMIC DNA]</scope>
</reference>
<evidence type="ECO:0008006" key="4">
    <source>
        <dbReference type="Google" id="ProtNLM"/>
    </source>
</evidence>
<feature type="transmembrane region" description="Helical" evidence="1">
    <location>
        <begin position="168"/>
        <end position="192"/>
    </location>
</feature>
<keyword evidence="3" id="KW-1185">Reference proteome</keyword>
<accession>A0AAV3RTX1</accession>
<keyword evidence="1" id="KW-0812">Transmembrane</keyword>
<dbReference type="Proteomes" id="UP001454036">
    <property type="component" value="Unassembled WGS sequence"/>
</dbReference>
<dbReference type="PANTHER" id="PTHR33600:SF3">
    <property type="entry name" value="PLASTID DIVISION PROTEIN PDV2"/>
    <property type="match status" value="1"/>
</dbReference>
<evidence type="ECO:0000313" key="2">
    <source>
        <dbReference type="EMBL" id="GAA0183852.1"/>
    </source>
</evidence>
<evidence type="ECO:0000256" key="1">
    <source>
        <dbReference type="SAM" id="Phobius"/>
    </source>
</evidence>
<comment type="caution">
    <text evidence="2">The sequence shown here is derived from an EMBL/GenBank/DDBJ whole genome shotgun (WGS) entry which is preliminary data.</text>
</comment>
<proteinExistence type="predicted"/>
<dbReference type="EMBL" id="BAABME010011499">
    <property type="protein sequence ID" value="GAA0183852.1"/>
    <property type="molecule type" value="Genomic_DNA"/>
</dbReference>
<dbReference type="InterPro" id="IPR038939">
    <property type="entry name" value="PDV1/PDV2"/>
</dbReference>